<comment type="caution">
    <text evidence="2">The sequence shown here is derived from an EMBL/GenBank/DDBJ whole genome shotgun (WGS) entry which is preliminary data.</text>
</comment>
<keyword evidence="1" id="KW-0472">Membrane</keyword>
<dbReference type="RefSeq" id="WP_040048243.1">
    <property type="nucleotide sequence ID" value="NZ_JWIR02000053.1"/>
</dbReference>
<organism evidence="2 3">
    <name type="scientific">Bacillus thermotolerans</name>
    <name type="common">Quasibacillus thermotolerans</name>
    <dbReference type="NCBI Taxonomy" id="1221996"/>
    <lineage>
        <taxon>Bacteria</taxon>
        <taxon>Bacillati</taxon>
        <taxon>Bacillota</taxon>
        <taxon>Bacilli</taxon>
        <taxon>Bacillales</taxon>
        <taxon>Bacillaceae</taxon>
        <taxon>Bacillus</taxon>
    </lineage>
</organism>
<dbReference type="STRING" id="1221996.QY95_02864"/>
<feature type="transmembrane region" description="Helical" evidence="1">
    <location>
        <begin position="223"/>
        <end position="243"/>
    </location>
</feature>
<keyword evidence="1" id="KW-0812">Transmembrane</keyword>
<keyword evidence="3" id="KW-1185">Reference proteome</keyword>
<feature type="transmembrane region" description="Helical" evidence="1">
    <location>
        <begin position="94"/>
        <end position="115"/>
    </location>
</feature>
<dbReference type="AlphaFoldDB" id="A0A0F5HWX7"/>
<feature type="transmembrane region" description="Helical" evidence="1">
    <location>
        <begin position="68"/>
        <end position="88"/>
    </location>
</feature>
<evidence type="ECO:0000313" key="2">
    <source>
        <dbReference type="EMBL" id="KKB37357.1"/>
    </source>
</evidence>
<name>A0A0F5HWX7_BACTR</name>
<dbReference type="Proteomes" id="UP000031563">
    <property type="component" value="Unassembled WGS sequence"/>
</dbReference>
<evidence type="ECO:0000313" key="3">
    <source>
        <dbReference type="Proteomes" id="UP000031563"/>
    </source>
</evidence>
<feature type="transmembrane region" description="Helical" evidence="1">
    <location>
        <begin position="39"/>
        <end position="59"/>
    </location>
</feature>
<dbReference type="EMBL" id="JWIR02000053">
    <property type="protein sequence ID" value="KKB37357.1"/>
    <property type="molecule type" value="Genomic_DNA"/>
</dbReference>
<gene>
    <name evidence="2" type="ORF">QY95_02864</name>
</gene>
<reference evidence="2" key="1">
    <citation type="submission" date="2015-02" db="EMBL/GenBank/DDBJ databases">
        <title>Genome Assembly of Bacillaceae bacterium MTCC 8252.</title>
        <authorList>
            <person name="Verma A."/>
            <person name="Khatri I."/>
            <person name="Mual P."/>
            <person name="Subramanian S."/>
            <person name="Krishnamurthi S."/>
        </authorList>
    </citation>
    <scope>NUCLEOTIDE SEQUENCE [LARGE SCALE GENOMIC DNA]</scope>
    <source>
        <strain evidence="2">MTCC 8252</strain>
    </source>
</reference>
<feature type="transmembrane region" description="Helical" evidence="1">
    <location>
        <begin position="9"/>
        <end position="27"/>
    </location>
</feature>
<sequence length="361" mass="41695">MFTLRKTRWLSFGVLLLFILASNVLIYRFDALAPLPKEVALGSLIDLIILLPLITYFLILRKRHSLKYLPLVALAGYAMALLIIPDGFLAPYSFVSYILLIGEGTFIMVELYIALKIITKLPSIIKSFRTAPSYIPSFSYRMEQALRQHVAPSRLLDVISSEITMLYYSLFSWRTKQHQVPLNTQTFTYHKKTSAIAFYIMVAHGLVLESVGFHFLLHSWNEAIAIISLLLNLYTLLFLLAEMRAITLCPFMMTDEHLYLQVGIRKQLIVPIDEIKSFHYYDGPEKLSKNESSHLFDAVLTDFTREKPTFEIEFHTPQEAVSMYGFKKKITKAHLRVDEPEAFFQSLNKYVQEVNDRQMNS</sequence>
<proteinExistence type="predicted"/>
<dbReference type="OrthoDB" id="875405at2"/>
<keyword evidence="1" id="KW-1133">Transmembrane helix</keyword>
<evidence type="ECO:0000256" key="1">
    <source>
        <dbReference type="SAM" id="Phobius"/>
    </source>
</evidence>
<accession>A0A0F5HWX7</accession>
<protein>
    <submittedName>
        <fullName evidence="2">Membrane protein</fullName>
    </submittedName>
</protein>
<feature type="transmembrane region" description="Helical" evidence="1">
    <location>
        <begin position="196"/>
        <end position="217"/>
    </location>
</feature>